<gene>
    <name evidence="3" type="ORF">HDA43_005640</name>
</gene>
<dbReference type="EMBL" id="JACCCO010000003">
    <property type="protein sequence ID" value="NYF43413.1"/>
    <property type="molecule type" value="Genomic_DNA"/>
</dbReference>
<dbReference type="RefSeq" id="WP_179826910.1">
    <property type="nucleotide sequence ID" value="NZ_JACCCO010000003.1"/>
</dbReference>
<dbReference type="Proteomes" id="UP000576393">
    <property type="component" value="Unassembled WGS sequence"/>
</dbReference>
<dbReference type="Pfam" id="PF02517">
    <property type="entry name" value="Rce1-like"/>
    <property type="match status" value="1"/>
</dbReference>
<feature type="transmembrane region" description="Helical" evidence="1">
    <location>
        <begin position="38"/>
        <end position="58"/>
    </location>
</feature>
<dbReference type="GO" id="GO:0006508">
    <property type="term" value="P:proteolysis"/>
    <property type="evidence" value="ECO:0007669"/>
    <property type="project" value="UniProtKB-KW"/>
</dbReference>
<keyword evidence="4" id="KW-1185">Reference proteome</keyword>
<keyword evidence="1" id="KW-0472">Membrane</keyword>
<protein>
    <submittedName>
        <fullName evidence="3">Membrane protease YdiL (CAAX protease family)</fullName>
    </submittedName>
</protein>
<name>A0A852V815_9ACTN</name>
<keyword evidence="1" id="KW-0812">Transmembrane</keyword>
<evidence type="ECO:0000313" key="3">
    <source>
        <dbReference type="EMBL" id="NYF43413.1"/>
    </source>
</evidence>
<feature type="transmembrane region" description="Helical" evidence="1">
    <location>
        <begin position="127"/>
        <end position="148"/>
    </location>
</feature>
<organism evidence="3 4">
    <name type="scientific">Streptosporangium sandarakinum</name>
    <dbReference type="NCBI Taxonomy" id="1260955"/>
    <lineage>
        <taxon>Bacteria</taxon>
        <taxon>Bacillati</taxon>
        <taxon>Actinomycetota</taxon>
        <taxon>Actinomycetes</taxon>
        <taxon>Streptosporangiales</taxon>
        <taxon>Streptosporangiaceae</taxon>
        <taxon>Streptosporangium</taxon>
    </lineage>
</organism>
<feature type="domain" description="CAAX prenyl protease 2/Lysostaphin resistance protein A-like" evidence="2">
    <location>
        <begin position="56"/>
        <end position="114"/>
    </location>
</feature>
<evidence type="ECO:0000256" key="1">
    <source>
        <dbReference type="SAM" id="Phobius"/>
    </source>
</evidence>
<reference evidence="3 4" key="1">
    <citation type="submission" date="2020-07" db="EMBL/GenBank/DDBJ databases">
        <title>Sequencing the genomes of 1000 actinobacteria strains.</title>
        <authorList>
            <person name="Klenk H.-P."/>
        </authorList>
    </citation>
    <scope>NUCLEOTIDE SEQUENCE [LARGE SCALE GENOMIC DNA]</scope>
    <source>
        <strain evidence="3 4">DSM 45763</strain>
    </source>
</reference>
<keyword evidence="1" id="KW-1133">Transmembrane helix</keyword>
<proteinExistence type="predicted"/>
<dbReference type="GO" id="GO:0080120">
    <property type="term" value="P:CAAX-box protein maturation"/>
    <property type="evidence" value="ECO:0007669"/>
    <property type="project" value="UniProtKB-ARBA"/>
</dbReference>
<dbReference type="InterPro" id="IPR003675">
    <property type="entry name" value="Rce1/LyrA-like_dom"/>
</dbReference>
<evidence type="ECO:0000313" key="4">
    <source>
        <dbReference type="Proteomes" id="UP000576393"/>
    </source>
</evidence>
<accession>A0A852V815</accession>
<keyword evidence="3" id="KW-0645">Protease</keyword>
<evidence type="ECO:0000259" key="2">
    <source>
        <dbReference type="Pfam" id="PF02517"/>
    </source>
</evidence>
<dbReference type="GO" id="GO:0004175">
    <property type="term" value="F:endopeptidase activity"/>
    <property type="evidence" value="ECO:0007669"/>
    <property type="project" value="UniProtKB-ARBA"/>
</dbReference>
<dbReference type="AlphaFoldDB" id="A0A852V815"/>
<feature type="transmembrane region" description="Helical" evidence="1">
    <location>
        <begin position="79"/>
        <end position="100"/>
    </location>
</feature>
<feature type="transmembrane region" description="Helical" evidence="1">
    <location>
        <begin position="7"/>
        <end position="32"/>
    </location>
</feature>
<sequence length="173" mass="18362">MRPTHPVWAVLITIVAMLAQVIIGTAPVVLLLDRDNVLYRPLGMIGITLASLGLVYLIRRLGRQPWRGVGLTGSWRAPLHLLLGVVQATALGFACAAARARTGALWAAVGVHTGSHLANMLLPTRDIAYGVQLVIVTGTLCVTGLLILSGRRRDGTAATDGTARTTAPSLFRR</sequence>
<comment type="caution">
    <text evidence="3">The sequence shown here is derived from an EMBL/GenBank/DDBJ whole genome shotgun (WGS) entry which is preliminary data.</text>
</comment>
<keyword evidence="3" id="KW-0378">Hydrolase</keyword>